<dbReference type="GO" id="GO:0017168">
    <property type="term" value="F:5-oxoprolinase (ATP-hydrolyzing) activity"/>
    <property type="evidence" value="ECO:0007669"/>
    <property type="project" value="TreeGrafter"/>
</dbReference>
<reference evidence="7 8" key="1">
    <citation type="journal article" date="2022" name="Microbiol. Resour. Announc.">
        <title>Complete Genome Sequence of Mesorhizobium ciceri Strain R30, a Rhizobium Used as a Commercial Inoculant for Chickpea in Argentina.</title>
        <authorList>
            <person name="Foresto E."/>
            <person name="Revale S."/>
            <person name="Primo E."/>
            <person name="Nievas F."/>
            <person name="Carezzano E."/>
            <person name="Puente M."/>
            <person name="Alzari P."/>
            <person name="Mart M."/>
            <person name="Ben-Assaya M."/>
            <person name="Mornico D."/>
            <person name="Santoro M."/>
            <person name="Mart F."/>
            <person name="Giordano W."/>
            <person name="Bogino P."/>
        </authorList>
    </citation>
    <scope>NUCLEOTIDE SEQUENCE [LARGE SCALE GENOMIC DNA]</scope>
    <source>
        <strain evidence="7 8">R30</strain>
    </source>
</reference>
<dbReference type="InterPro" id="IPR002821">
    <property type="entry name" value="Hydantoinase_A"/>
</dbReference>
<accession>A0AB38T2P9</accession>
<dbReference type="InterPro" id="IPR049517">
    <property type="entry name" value="ACX-like_C"/>
</dbReference>
<feature type="domain" description="Acetophenone carboxylase-like C-terminal" evidence="6">
    <location>
        <begin position="626"/>
        <end position="676"/>
    </location>
</feature>
<dbReference type="InterPro" id="IPR045079">
    <property type="entry name" value="Oxoprolinase-like"/>
</dbReference>
<dbReference type="GO" id="GO:0006749">
    <property type="term" value="P:glutathione metabolic process"/>
    <property type="evidence" value="ECO:0007669"/>
    <property type="project" value="TreeGrafter"/>
</dbReference>
<gene>
    <name evidence="7" type="ORF">LRP29_16980</name>
</gene>
<comment type="similarity">
    <text evidence="1">Belongs to the oxoprolinase family.</text>
</comment>
<evidence type="ECO:0000256" key="2">
    <source>
        <dbReference type="SAM" id="MobiDB-lite"/>
    </source>
</evidence>
<feature type="domain" description="Hydantoinase A/oxoprolinase" evidence="3">
    <location>
        <begin position="205"/>
        <end position="500"/>
    </location>
</feature>
<dbReference type="EMBL" id="CP088147">
    <property type="protein sequence ID" value="UTU49207.1"/>
    <property type="molecule type" value="Genomic_DNA"/>
</dbReference>
<dbReference type="GO" id="GO:0005829">
    <property type="term" value="C:cytosol"/>
    <property type="evidence" value="ECO:0007669"/>
    <property type="project" value="TreeGrafter"/>
</dbReference>
<name>A0AB38T2P9_9HYPH</name>
<evidence type="ECO:0000259" key="4">
    <source>
        <dbReference type="Pfam" id="PF02538"/>
    </source>
</evidence>
<dbReference type="Pfam" id="PF19278">
    <property type="entry name" value="Hydant_A_C"/>
    <property type="match status" value="1"/>
</dbReference>
<dbReference type="PANTHER" id="PTHR11365">
    <property type="entry name" value="5-OXOPROLINASE RELATED"/>
    <property type="match status" value="1"/>
</dbReference>
<evidence type="ECO:0000313" key="7">
    <source>
        <dbReference type="EMBL" id="UTU49207.1"/>
    </source>
</evidence>
<evidence type="ECO:0000259" key="3">
    <source>
        <dbReference type="Pfam" id="PF01968"/>
    </source>
</evidence>
<sequence>MTEKWDFWIDRGGTFTDIIGRDPEGGLHPRKLLSENPEAYNDAAIQGIRDLLGLSAGDTIPSGLIGDLKMGTTVATNALLERKGDRVLLLITKGFRDALKIAYQARPDIFAKEIILPEQLYERVIEINERVRADGCVEQLLDIAACRPAIEQARADGIDAVAIVFMHAWKYPDHEKAVAKVCRKLGFSQVSVSHEVSPLIKLVGRGDTAVVDAYLSPILSRYVQRVAGELGAAPSSPLVGESDQSPRLMFMMSSGGLTAADMFQGKDALLSGPAGGVVGMVETARLAGFDKVIGFDMGGTSTDVAHYDGEYERAFDTEVAGVRIRAPMMRIHTVAAGGGSILHYEAGRFRAGPDSAGANPGPAAYRRGGPLAVTDANVMLGKLQPDFFPAIFGPGQDQTLDVETVGAKFAALATEIGDGRSPETVAEGFVTIAVENMANAIKKISVQRGYDVTEYLLNCFGGAGGQHACLVADALGMEAVLIHPFSGLLSAYGIGLSSVFASRQQALLKPLAEESRTEIGNLIAILRKAVVAELAAQGIGEDTVATKPVLHIRYDGTDTTLPVNFEADSIFQARRDFEIAHKAQFGFVYDDKPMIVETVGVEGTDTGGTGRDETESRTEDLAVSPSQTREIFTEGEWRTSPIFRREALKPGNRVAGPALIIEPNQTIVIEPGWLAEITARNHVLLRRVEKKRRQAALGTEADPVMLEVFNNLFMSIAEQMGVTLQNTAYSVNIKERLDFSCAVFDRTGALVANAPHMPVHLGSMDRSVETIIRLNSGDIHPRDVFALNAPYNGGTHLPDITVVTPVFDDAKERILFWAASRGHHADIGGTAPGSMTPLATTVDEEGVLFDNFRIVDRGRFREKELETLLTDHRYPARNPHQNIADLKAQIAANEKGVAELRKMVSHFGLDVVEAYMGHVQDNAAESVRRVLERLPDSSEYEYPTDTGQIIKVKITVDRQKREATVDFTGTSPVMKNNFNAPEPVARAAVLYAFRVMVEDMIPMNAGCLRPINIIIPDGCMLKPAYPAAVVAGNVETSQHVTNALFGAMGAMANAQGTMNNLTFGNKTYQYYETICSGSPAGRMNSGRGFAGTSGVHTHMTNSRLTDPEVLELRFPVLLEDFHIRKDSGGKGKWSAGDGTKRTIRFLEKMECAILSSHRNRPPQGLDGGGDGEVGSTKIRRKDGTIDLLKACDQTVLQAGDAVILTTPTPGGFGRR</sequence>
<organism evidence="7 8">
    <name type="scientific">Mesorhizobium ciceri</name>
    <dbReference type="NCBI Taxonomy" id="39645"/>
    <lineage>
        <taxon>Bacteria</taxon>
        <taxon>Pseudomonadati</taxon>
        <taxon>Pseudomonadota</taxon>
        <taxon>Alphaproteobacteria</taxon>
        <taxon>Hyphomicrobiales</taxon>
        <taxon>Phyllobacteriaceae</taxon>
        <taxon>Mesorhizobium</taxon>
    </lineage>
</organism>
<protein>
    <submittedName>
        <fullName evidence="7">Hydantoinase B/oxoprolinase family protein</fullName>
    </submittedName>
</protein>
<dbReference type="RefSeq" id="WP_024501476.1">
    <property type="nucleotide sequence ID" value="NZ_CP088147.1"/>
</dbReference>
<dbReference type="AlphaFoldDB" id="A0AB38T2P9"/>
<evidence type="ECO:0000256" key="1">
    <source>
        <dbReference type="ARBA" id="ARBA00010403"/>
    </source>
</evidence>
<keyword evidence="8" id="KW-1185">Reference proteome</keyword>
<dbReference type="Proteomes" id="UP001060070">
    <property type="component" value="Chromosome"/>
</dbReference>
<dbReference type="InterPro" id="IPR003692">
    <property type="entry name" value="Hydantoinase_B"/>
</dbReference>
<feature type="region of interest" description="Disordered" evidence="2">
    <location>
        <begin position="1156"/>
        <end position="1177"/>
    </location>
</feature>
<feature type="domain" description="Hydantoinase/oxoprolinase N-terminal" evidence="5">
    <location>
        <begin position="7"/>
        <end position="185"/>
    </location>
</feature>
<feature type="domain" description="Hydantoinase B/oxoprolinase" evidence="4">
    <location>
        <begin position="702"/>
        <end position="1214"/>
    </location>
</feature>
<evidence type="ECO:0000313" key="8">
    <source>
        <dbReference type="Proteomes" id="UP001060070"/>
    </source>
</evidence>
<proteinExistence type="inferred from homology"/>
<evidence type="ECO:0000259" key="5">
    <source>
        <dbReference type="Pfam" id="PF05378"/>
    </source>
</evidence>
<dbReference type="Pfam" id="PF01968">
    <property type="entry name" value="Hydantoinase_A"/>
    <property type="match status" value="1"/>
</dbReference>
<dbReference type="Pfam" id="PF02538">
    <property type="entry name" value="Hydantoinase_B"/>
    <property type="match status" value="1"/>
</dbReference>
<dbReference type="Pfam" id="PF05378">
    <property type="entry name" value="Hydant_A_N"/>
    <property type="match status" value="1"/>
</dbReference>
<dbReference type="InterPro" id="IPR008040">
    <property type="entry name" value="Hydant_A_N"/>
</dbReference>
<dbReference type="PANTHER" id="PTHR11365:SF23">
    <property type="entry name" value="HYPOTHETICAL 5-OXOPROLINASE (EUROFUNG)-RELATED"/>
    <property type="match status" value="1"/>
</dbReference>
<evidence type="ECO:0000259" key="6">
    <source>
        <dbReference type="Pfam" id="PF19278"/>
    </source>
</evidence>